<protein>
    <recommendedName>
        <fullName evidence="1">NERD domain-containing protein</fullName>
    </recommendedName>
</protein>
<reference evidence="3" key="1">
    <citation type="journal article" date="2017" name="Genome Biol. Evol.">
        <title>Comparative Genomic Analysis Identifies a Campylobacter Clade Deficient in Selenium Metabolism.</title>
        <authorList>
            <person name="Miller W.G."/>
            <person name="Yee E."/>
            <person name="Lopes B.S."/>
            <person name="Chapman M.H."/>
            <person name="Huynh S."/>
            <person name="Bono J.L."/>
            <person name="Parker C.T."/>
            <person name="Strachan N.J.C."/>
            <person name="Forbes K.J."/>
        </authorList>
    </citation>
    <scope>NUCLEOTIDE SEQUENCE [LARGE SCALE GENOMIC DNA]</scope>
    <source>
        <strain evidence="3">NCTC 13004</strain>
    </source>
</reference>
<dbReference type="AlphaFoldDB" id="A0A1X9SL91"/>
<dbReference type="EMBL" id="CP015578">
    <property type="protein sequence ID" value="ARQ96989.1"/>
    <property type="molecule type" value="Genomic_DNA"/>
</dbReference>
<dbReference type="GeneID" id="46920689"/>
<dbReference type="RefSeq" id="WP_167368914.1">
    <property type="nucleotide sequence ID" value="NZ_CP015578.1"/>
</dbReference>
<sequence>MIKNFWQNYKLISNPSITLPNMASRAGSIAESEFFDTISQIKGLNIYKNKRVKDSQSGLHEIDFIIVDGLNIYLIEFKHWVGNIDIKGDEWIQTTKNRTTLHQDPFAKLIKNTQIFKDYLQNKEVDLSKFNILSFVVFDKTRINLSRQILKNKQIITKHNFLKFIDKNRSKTRPDIIEEDKLKQILSSMTIWSRLHLYGGEILTGSIRYFLIGSKKKKLPKHFRVNLDLNWQRNNTISFINALFGRRKKLKIKSKIYKIRPNDSIGFIKAGEFEIKHIQFGLIEKIVKDDEII</sequence>
<dbReference type="Proteomes" id="UP000202031">
    <property type="component" value="Chromosome"/>
</dbReference>
<dbReference type="PROSITE" id="PS50965">
    <property type="entry name" value="NERD"/>
    <property type="match status" value="1"/>
</dbReference>
<dbReference type="KEGG" id="clx:CLAN_0218"/>
<gene>
    <name evidence="2" type="ORF">CLAN_0218</name>
</gene>
<organism evidence="2 3">
    <name type="scientific">Campylobacter lanienae NCTC 13004</name>
    <dbReference type="NCBI Taxonomy" id="1031753"/>
    <lineage>
        <taxon>Bacteria</taxon>
        <taxon>Pseudomonadati</taxon>
        <taxon>Campylobacterota</taxon>
        <taxon>Epsilonproteobacteria</taxon>
        <taxon>Campylobacterales</taxon>
        <taxon>Campylobacteraceae</taxon>
        <taxon>Campylobacter</taxon>
    </lineage>
</organism>
<evidence type="ECO:0000313" key="2">
    <source>
        <dbReference type="EMBL" id="ARQ96989.1"/>
    </source>
</evidence>
<feature type="domain" description="NERD" evidence="1">
    <location>
        <begin position="26"/>
        <end position="139"/>
    </location>
</feature>
<dbReference type="Pfam" id="PF08378">
    <property type="entry name" value="NERD"/>
    <property type="match status" value="1"/>
</dbReference>
<dbReference type="PANTHER" id="PTHR35287:SF1">
    <property type="entry name" value="SI:ZFOS-911D5.4"/>
    <property type="match status" value="1"/>
</dbReference>
<name>A0A1X9SL91_9BACT</name>
<reference evidence="3" key="2">
    <citation type="journal article" date="2017" name="Genome Biol. Evol.">
        <title>Comparative genomic analysis identifies a Campylobacter clade deficient in selenium metabolism.</title>
        <authorList>
            <person name="Miller W.G."/>
            <person name="Yee E."/>
            <person name="Lopes B.S."/>
            <person name="Chapman M.H."/>
            <person name="Huynh S."/>
            <person name="Bono J.L."/>
            <person name="Parker C.T."/>
            <person name="Strachan N.J.C."/>
            <person name="Forbes K.J."/>
        </authorList>
    </citation>
    <scope>NUCLEOTIDE SEQUENCE [LARGE SCALE GENOMIC DNA]</scope>
    <source>
        <strain evidence="3">NCTC 13004</strain>
    </source>
</reference>
<evidence type="ECO:0000259" key="1">
    <source>
        <dbReference type="PROSITE" id="PS50965"/>
    </source>
</evidence>
<evidence type="ECO:0000313" key="3">
    <source>
        <dbReference type="Proteomes" id="UP000202031"/>
    </source>
</evidence>
<accession>A0A1X9SL91</accession>
<dbReference type="PANTHER" id="PTHR35287">
    <property type="entry name" value="SI:ZFOS-911D5.4"/>
    <property type="match status" value="1"/>
</dbReference>
<dbReference type="InterPro" id="IPR011528">
    <property type="entry name" value="NERD"/>
</dbReference>
<proteinExistence type="predicted"/>